<dbReference type="EMBL" id="JAIVFP010000001">
    <property type="protein sequence ID" value="MCI4683152.1"/>
    <property type="molecule type" value="Genomic_DNA"/>
</dbReference>
<keyword evidence="5" id="KW-1185">Reference proteome</keyword>
<dbReference type="Pfam" id="PF03981">
    <property type="entry name" value="Ubiq_cyt_C_chap"/>
    <property type="match status" value="1"/>
</dbReference>
<dbReference type="RefSeq" id="WP_243067118.1">
    <property type="nucleotide sequence ID" value="NZ_JAIVFK010000019.1"/>
</dbReference>
<comment type="similarity">
    <text evidence="1">Belongs to the CBP3 family.</text>
</comment>
<evidence type="ECO:0000313" key="5">
    <source>
        <dbReference type="Proteomes" id="UP001139104"/>
    </source>
</evidence>
<name>A0ABS9Z956_9HYPH</name>
<dbReference type="InterPro" id="IPR007129">
    <property type="entry name" value="Ubiqinol_cyt_c_chaperone_CPB3"/>
</dbReference>
<dbReference type="PANTHER" id="PTHR12184">
    <property type="entry name" value="UBIQUINOL-CYTOCHROME C REDUCTASE COMPLEX ASSEMBLY FACTOR 1 FAMILY MEMBER"/>
    <property type="match status" value="1"/>
</dbReference>
<organism evidence="4 5">
    <name type="scientific">Candidatus Rhodoblastus alkanivorans</name>
    <dbReference type="NCBI Taxonomy" id="2954117"/>
    <lineage>
        <taxon>Bacteria</taxon>
        <taxon>Pseudomonadati</taxon>
        <taxon>Pseudomonadota</taxon>
        <taxon>Alphaproteobacteria</taxon>
        <taxon>Hyphomicrobiales</taxon>
        <taxon>Rhodoblastaceae</taxon>
        <taxon>Rhodoblastus</taxon>
    </lineage>
</organism>
<evidence type="ECO:0000256" key="2">
    <source>
        <dbReference type="ARBA" id="ARBA00006436"/>
    </source>
</evidence>
<dbReference type="InterPro" id="IPR021150">
    <property type="entry name" value="Ubiq_cyt_c_chap"/>
</dbReference>
<feature type="domain" description="Ubiquinol-cytochrome c chaperone" evidence="3">
    <location>
        <begin position="37"/>
        <end position="167"/>
    </location>
</feature>
<gene>
    <name evidence="4" type="ORF">K2U94_10290</name>
</gene>
<dbReference type="PANTHER" id="PTHR12184:SF1">
    <property type="entry name" value="UBIQUINOL-CYTOCHROME-C REDUCTASE COMPLEX ASSEMBLY FACTOR 1"/>
    <property type="match status" value="1"/>
</dbReference>
<dbReference type="Proteomes" id="UP001139104">
    <property type="component" value="Unassembled WGS sequence"/>
</dbReference>
<evidence type="ECO:0000313" key="4">
    <source>
        <dbReference type="EMBL" id="MCI4683152.1"/>
    </source>
</evidence>
<sequence>MIFGLFRKDPLEDQVARLHRAVISQSRLAAFFLPPYDVADTFEGRFEIVTLNAGLLLGRLSLLPEPGPALAQSLANAIFSGFDDALREVGVSDVGVPKKMKKLARAFMGRGNAYAQASAEGEEALAAALARNVLDGNGDGAPLAAYFLRVRATLDETPLEVFLRGEAPFPPP</sequence>
<proteinExistence type="inferred from homology"/>
<evidence type="ECO:0000259" key="3">
    <source>
        <dbReference type="Pfam" id="PF03981"/>
    </source>
</evidence>
<evidence type="ECO:0000256" key="1">
    <source>
        <dbReference type="ARBA" id="ARBA00006407"/>
    </source>
</evidence>
<comment type="similarity">
    <text evidence="2">Belongs to the UPF0174 family.</text>
</comment>
<accession>A0ABS9Z956</accession>
<comment type="caution">
    <text evidence="4">The sequence shown here is derived from an EMBL/GenBank/DDBJ whole genome shotgun (WGS) entry which is preliminary data.</text>
</comment>
<protein>
    <submittedName>
        <fullName evidence="4">Ubiquinol-cytochrome c chaperone</fullName>
    </submittedName>
</protein>
<reference evidence="4" key="1">
    <citation type="journal article" date="2022" name="ISME J.">
        <title>Identification of active gaseous-alkane degraders at natural gas seeps.</title>
        <authorList>
            <person name="Farhan Ul Haque M."/>
            <person name="Hernandez M."/>
            <person name="Crombie A.T."/>
            <person name="Murrell J.C."/>
        </authorList>
    </citation>
    <scope>NUCLEOTIDE SEQUENCE</scope>
    <source>
        <strain evidence="4">PC2</strain>
    </source>
</reference>